<evidence type="ECO:0000313" key="1">
    <source>
        <dbReference type="EMBL" id="APZ35850.1"/>
    </source>
</evidence>
<gene>
    <name evidence="1" type="ORF">BOH66_09675</name>
</gene>
<name>A0A1P8UCR5_9MICO</name>
<sequence>MAAVLLGVALLVALGWAASRVWVAATALQAAAGDARAAVAAAAGGALPEVSASLARLGTAGERAGGAAADPTWSVAASLPFFGDDIAAIGTVARAAATLGTAVGDPATRALAADGDGVGDLTRLAPVLDEAVTGIRSAQAELDAIDTSRLVAPVAQAVTQARDALDQAAPAMAAARGAAAFWSSVGTGDVRVLVAMQNGAELRTGGGITGSFIELQVTDGRVSLGAQADSSVFPHLSTPILPETPAQQALYGGVLGRYVQNASMATDFAQTAALASAWWQHIGHAPPDAVISLDVPTIGALLQVTGPIDLPDGSQLTSENITQRLLIDPYLSLDSAAQTQFMQSAVTAAAAELTAAPLDPLRLLVALATPIGDGRVSVWSAEPTVQAALADSLLGGPAARLAAAPDTFGVFFNDATGGKMDPFLHVDIRTTSTVCRADGRSDVVVSLTMRSDAPADAADALPGDVTGRGLFGTGVGDIGTSVSVSAPPGSFAGGVTKDGAPALSVDVADDGRFVSLVRVNLSPGEVNVVDFHFTMAAPGAISPVIVTTPMLNAPGITVDSGVCG</sequence>
<proteinExistence type="predicted"/>
<evidence type="ECO:0000313" key="2">
    <source>
        <dbReference type="Proteomes" id="UP000187185"/>
    </source>
</evidence>
<dbReference type="AlphaFoldDB" id="A0A1P8UCR5"/>
<reference evidence="1 2" key="1">
    <citation type="submission" date="2016-12" db="EMBL/GenBank/DDBJ databases">
        <title>Complete genome sequence of Microbacterium aurum KACC 15219.</title>
        <authorList>
            <person name="Jung Y."/>
            <person name="Shin J.-H."/>
            <person name="Lee Y.-J."/>
            <person name="Yi H."/>
            <person name="Bahn Y.-S."/>
            <person name="Kim J.F."/>
            <person name="Lee D.-W."/>
        </authorList>
    </citation>
    <scope>NUCLEOTIDE SEQUENCE [LARGE SCALE GENOMIC DNA]</scope>
    <source>
        <strain evidence="1 2">KACC 15219</strain>
    </source>
</reference>
<organism evidence="1 2">
    <name type="scientific">Microbacterium aurum</name>
    <dbReference type="NCBI Taxonomy" id="36805"/>
    <lineage>
        <taxon>Bacteria</taxon>
        <taxon>Bacillati</taxon>
        <taxon>Actinomycetota</taxon>
        <taxon>Actinomycetes</taxon>
        <taxon>Micrococcales</taxon>
        <taxon>Microbacteriaceae</taxon>
        <taxon>Microbacterium</taxon>
    </lineage>
</organism>
<dbReference type="STRING" id="36805.BOH66_09675"/>
<dbReference type="KEGG" id="maur:BOH66_09675"/>
<evidence type="ECO:0008006" key="3">
    <source>
        <dbReference type="Google" id="ProtNLM"/>
    </source>
</evidence>
<dbReference type="Proteomes" id="UP000187185">
    <property type="component" value="Chromosome"/>
</dbReference>
<dbReference type="InterPro" id="IPR025101">
    <property type="entry name" value="DUF4012"/>
</dbReference>
<dbReference type="EMBL" id="CP018762">
    <property type="protein sequence ID" value="APZ35850.1"/>
    <property type="molecule type" value="Genomic_DNA"/>
</dbReference>
<dbReference type="Pfam" id="PF13196">
    <property type="entry name" value="DUF4012"/>
    <property type="match status" value="1"/>
</dbReference>
<protein>
    <recommendedName>
        <fullName evidence="3">DUF4012 domain-containing protein</fullName>
    </recommendedName>
</protein>
<keyword evidence="2" id="KW-1185">Reference proteome</keyword>
<accession>A0A1P8UCR5</accession>